<accession>A0A6B2L5G5</accession>
<dbReference type="PANTHER" id="PTHR44267:SF1">
    <property type="entry name" value="WD REPEAT-CONTAINING PROTEIN 43"/>
    <property type="match status" value="1"/>
</dbReference>
<dbReference type="GO" id="GO:0000462">
    <property type="term" value="P:maturation of SSU-rRNA from tricistronic rRNA transcript (SSU-rRNA, 5.8S rRNA, LSU-rRNA)"/>
    <property type="evidence" value="ECO:0007669"/>
    <property type="project" value="TreeGrafter"/>
</dbReference>
<evidence type="ECO:0000256" key="1">
    <source>
        <dbReference type="ARBA" id="ARBA00004123"/>
    </source>
</evidence>
<evidence type="ECO:0000259" key="5">
    <source>
        <dbReference type="Pfam" id="PF04003"/>
    </source>
</evidence>
<feature type="compositionally biased region" description="Basic and acidic residues" evidence="4">
    <location>
        <begin position="361"/>
        <end position="382"/>
    </location>
</feature>
<name>A0A6B2L5G5_9EUKA</name>
<feature type="compositionally biased region" description="Acidic residues" evidence="4">
    <location>
        <begin position="350"/>
        <end position="360"/>
    </location>
</feature>
<evidence type="ECO:0000313" key="6">
    <source>
        <dbReference type="EMBL" id="NDV32209.1"/>
    </source>
</evidence>
<dbReference type="Pfam" id="PF04003">
    <property type="entry name" value="Utp12"/>
    <property type="match status" value="1"/>
</dbReference>
<dbReference type="EMBL" id="GIBP01003240">
    <property type="protein sequence ID" value="NDV32209.1"/>
    <property type="molecule type" value="Transcribed_RNA"/>
</dbReference>
<sequence length="398" mass="46107">MSPSQPISMSINPYRPYSNHLLCVTQLGTVAVWNITTEGMNNTVPHTIIQSKSQFLRAAQFVSDTEIVVIYGPKTVFQMETVKYFVNNEFVEKIELEGIVSLLPQEQLAKKKQRAMEPDRKKARKHVSHIGPHNMKLPTVTTTDVELLPFGERLAPLVLPTSQSQPTYNLRLESMENVLVQGLKSRDISLVNSVLSVTLPEIIKKTVQKLPQAYVVPYMTLLIKQFPENSSTIPWIQELIHHHLTFLMTVPQFVKKFSYLYGILDGRVANFGQLVKTKSRLEYLMSQKSYQPDESKKYIMVTPTPLKVYNEVEQADPVWNEWAVYRDSPHERKSRKRKRGVKNIVGLVEGDVDEDEDEEQAMERVRERQREDKQSAREKEYLENQLWMVNSEEEEEEE</sequence>
<reference evidence="6" key="1">
    <citation type="journal article" date="2020" name="J. Eukaryot. Microbiol.">
        <title>De novo Sequencing, Assembly and Annotation of the Transcriptome for the Free-Living Testate Amoeba Arcella intermedia.</title>
        <authorList>
            <person name="Ribeiro G.M."/>
            <person name="Porfirio-Sousa A.L."/>
            <person name="Maurer-Alcala X.X."/>
            <person name="Katz L.A."/>
            <person name="Lahr D.J.G."/>
        </authorList>
    </citation>
    <scope>NUCLEOTIDE SEQUENCE</scope>
</reference>
<comment type="subcellular location">
    <subcellularLocation>
        <location evidence="1">Nucleus</location>
    </subcellularLocation>
</comment>
<evidence type="ECO:0000256" key="3">
    <source>
        <dbReference type="ARBA" id="ARBA00038335"/>
    </source>
</evidence>
<proteinExistence type="inferred from homology"/>
<feature type="region of interest" description="Disordered" evidence="4">
    <location>
        <begin position="349"/>
        <end position="398"/>
    </location>
</feature>
<dbReference type="InterPro" id="IPR052414">
    <property type="entry name" value="U3_snoRNA-assoc_WDR"/>
</dbReference>
<dbReference type="AlphaFoldDB" id="A0A6B2L5G5"/>
<feature type="domain" description="Small-subunit processome Utp12" evidence="5">
    <location>
        <begin position="189"/>
        <end position="285"/>
    </location>
</feature>
<comment type="similarity">
    <text evidence="3">Belongs to the UTP5 family.</text>
</comment>
<evidence type="ECO:0000256" key="2">
    <source>
        <dbReference type="ARBA" id="ARBA00023242"/>
    </source>
</evidence>
<keyword evidence="2" id="KW-0539">Nucleus</keyword>
<dbReference type="GO" id="GO:0005730">
    <property type="term" value="C:nucleolus"/>
    <property type="evidence" value="ECO:0007669"/>
    <property type="project" value="TreeGrafter"/>
</dbReference>
<dbReference type="InterPro" id="IPR007148">
    <property type="entry name" value="SSU_processome_Utp12"/>
</dbReference>
<organism evidence="6">
    <name type="scientific">Arcella intermedia</name>
    <dbReference type="NCBI Taxonomy" id="1963864"/>
    <lineage>
        <taxon>Eukaryota</taxon>
        <taxon>Amoebozoa</taxon>
        <taxon>Tubulinea</taxon>
        <taxon>Elardia</taxon>
        <taxon>Arcellinida</taxon>
        <taxon>Sphaerothecina</taxon>
        <taxon>Arcellidae</taxon>
        <taxon>Arcella</taxon>
    </lineage>
</organism>
<dbReference type="PANTHER" id="PTHR44267">
    <property type="entry name" value="WD REPEAT-CONTAINING PROTEIN 43"/>
    <property type="match status" value="1"/>
</dbReference>
<protein>
    <recommendedName>
        <fullName evidence="5">Small-subunit processome Utp12 domain-containing protein</fullName>
    </recommendedName>
</protein>
<feature type="region of interest" description="Disordered" evidence="4">
    <location>
        <begin position="112"/>
        <end position="135"/>
    </location>
</feature>
<evidence type="ECO:0000256" key="4">
    <source>
        <dbReference type="SAM" id="MobiDB-lite"/>
    </source>
</evidence>